<protein>
    <submittedName>
        <fullName evidence="12">Anaerobic dimethyl sulfoxide reductase subunit A</fullName>
    </submittedName>
</protein>
<feature type="compositionally biased region" description="Polar residues" evidence="10">
    <location>
        <begin position="94"/>
        <end position="105"/>
    </location>
</feature>
<dbReference type="SUPFAM" id="SSF53706">
    <property type="entry name" value="Formate dehydrogenase/DMSO reductase, domains 1-3"/>
    <property type="match status" value="1"/>
</dbReference>
<dbReference type="InterPro" id="IPR006963">
    <property type="entry name" value="Mopterin_OxRdtase_4Fe-4S_dom"/>
</dbReference>
<dbReference type="PANTHER" id="PTHR43742:SF3">
    <property type="entry name" value="DIMETHYL SULFOXIDE REDUCTASE DMSA"/>
    <property type="match status" value="1"/>
</dbReference>
<feature type="domain" description="4Fe-4S Mo/W bis-MGD-type" evidence="11">
    <location>
        <begin position="54"/>
        <end position="115"/>
    </location>
</feature>
<evidence type="ECO:0000313" key="13">
    <source>
        <dbReference type="Proteomes" id="UP000199318"/>
    </source>
</evidence>
<keyword evidence="7" id="KW-0560">Oxidoreductase</keyword>
<dbReference type="InterPro" id="IPR050612">
    <property type="entry name" value="Prok_Mopterin_Oxidored"/>
</dbReference>
<dbReference type="GO" id="GO:0009055">
    <property type="term" value="F:electron transfer activity"/>
    <property type="evidence" value="ECO:0007669"/>
    <property type="project" value="TreeGrafter"/>
</dbReference>
<dbReference type="PROSITE" id="PS51318">
    <property type="entry name" value="TAT"/>
    <property type="match status" value="1"/>
</dbReference>
<evidence type="ECO:0000256" key="7">
    <source>
        <dbReference type="ARBA" id="ARBA00023002"/>
    </source>
</evidence>
<dbReference type="GO" id="GO:0016491">
    <property type="term" value="F:oxidoreductase activity"/>
    <property type="evidence" value="ECO:0007669"/>
    <property type="project" value="UniProtKB-KW"/>
</dbReference>
<dbReference type="InterPro" id="IPR027467">
    <property type="entry name" value="MopterinOxRdtase_cofactor_BS"/>
</dbReference>
<evidence type="ECO:0000256" key="4">
    <source>
        <dbReference type="ARBA" id="ARBA00022485"/>
    </source>
</evidence>
<dbReference type="Gene3D" id="2.40.40.20">
    <property type="match status" value="1"/>
</dbReference>
<gene>
    <name evidence="12" type="ORF">SAMN05444126_10335</name>
</gene>
<dbReference type="InterPro" id="IPR006657">
    <property type="entry name" value="MoPterin_dinucl-bd_dom"/>
</dbReference>
<dbReference type="GO" id="GO:0051539">
    <property type="term" value="F:4 iron, 4 sulfur cluster binding"/>
    <property type="evidence" value="ECO:0007669"/>
    <property type="project" value="UniProtKB-KW"/>
</dbReference>
<keyword evidence="9" id="KW-0411">Iron-sulfur</keyword>
<comment type="cofactor">
    <cofactor evidence="2">
        <name>[4Fe-4S] cluster</name>
        <dbReference type="ChEBI" id="CHEBI:49883"/>
    </cofactor>
</comment>
<dbReference type="Pfam" id="PF00384">
    <property type="entry name" value="Molybdopterin"/>
    <property type="match status" value="1"/>
</dbReference>
<evidence type="ECO:0000256" key="5">
    <source>
        <dbReference type="ARBA" id="ARBA00022723"/>
    </source>
</evidence>
<dbReference type="Pfam" id="PF01568">
    <property type="entry name" value="Molydop_binding"/>
    <property type="match status" value="1"/>
</dbReference>
<keyword evidence="4" id="KW-0004">4Fe-4S</keyword>
<dbReference type="PROSITE" id="PS51669">
    <property type="entry name" value="4FE4S_MOW_BIS_MGD"/>
    <property type="match status" value="1"/>
</dbReference>
<dbReference type="AlphaFoldDB" id="A0A1H9QJ55"/>
<comment type="similarity">
    <text evidence="3">Belongs to the prokaryotic molybdopterin-containing oxidoreductase family.</text>
</comment>
<dbReference type="Pfam" id="PF04879">
    <property type="entry name" value="Molybdop_Fe4S4"/>
    <property type="match status" value="1"/>
</dbReference>
<evidence type="ECO:0000256" key="3">
    <source>
        <dbReference type="ARBA" id="ARBA00010312"/>
    </source>
</evidence>
<evidence type="ECO:0000256" key="9">
    <source>
        <dbReference type="ARBA" id="ARBA00023014"/>
    </source>
</evidence>
<dbReference type="Proteomes" id="UP000199318">
    <property type="component" value="Unassembled WGS sequence"/>
</dbReference>
<proteinExistence type="inferred from homology"/>
<evidence type="ECO:0000256" key="6">
    <source>
        <dbReference type="ARBA" id="ARBA00022729"/>
    </source>
</evidence>
<dbReference type="PANTHER" id="PTHR43742">
    <property type="entry name" value="TRIMETHYLAMINE-N-OXIDE REDUCTASE"/>
    <property type="match status" value="1"/>
</dbReference>
<dbReference type="PROSITE" id="PS00551">
    <property type="entry name" value="MOLYBDOPTERIN_PROK_1"/>
    <property type="match status" value="1"/>
</dbReference>
<evidence type="ECO:0000256" key="10">
    <source>
        <dbReference type="SAM" id="MobiDB-lite"/>
    </source>
</evidence>
<evidence type="ECO:0000256" key="2">
    <source>
        <dbReference type="ARBA" id="ARBA00001966"/>
    </source>
</evidence>
<keyword evidence="8" id="KW-0408">Iron</keyword>
<dbReference type="Gene3D" id="3.40.50.740">
    <property type="match status" value="2"/>
</dbReference>
<dbReference type="SUPFAM" id="SSF50692">
    <property type="entry name" value="ADC-like"/>
    <property type="match status" value="1"/>
</dbReference>
<sequence>MFKLLDKLENVTFSRRAFLGSSAAVTAGALLPSTKSGLRRLSAAEAAEEKEKNGEWIPSACWHNCGGRCLLKAYVEDGVVKRQKTDDTVEDTADNPQQRSCVRGQSQRQQVYGVDRLKYPMKRKHWQPGGGDKSLRGHDEWERISWDEALDTIAGEIERIKNDYGNRSIMVTGGDVGRALNLAGGHTTTWGTTSWGSWRWGPEYFGLQEGYFEHSINDRMDLRNSQLIVLWGMNPAWSSPGSPSYHFLQAKKEGARVLVIDPMYSETAELMGDEWIPVHPGTDHALMLGMAHTLVDEDDPETNPLIDWEFLQSCTVGFDEETMPEDADKKENFKAYLTGEHDGEAKDAEWASKISGVDADKIREIAREIGTTNRVALLTGWAPARIKNSDSWPQMFMTFGAMTGNMAEPGKMTGVSCHFGTGNGGPRLVYAGDSGVPAGAENPVEDSLAHAEMWDAILQGKYTAGEDDVRDIDIKMIYHGNNAALQTRDGQTKGIDAHREMEFVVTNGHFITTNAKYSDIVLPATTHWERFGGFNVGNRDALFYYRNVIEPMYEARDDAWITTEIGKRLGFTAEEVYGDLSKEQELFNQIAGAEVMKEDGTGYEPLVTITEEDIKEWGVDGEPQEGRMTIAELEGKGVYQVKRSPDDNLGYIAQEEFRKDPDKNPLDTESGKLEIHSKALADYVRSNGFTTIDPIPTYNPATEGYEETYKDFEAGKKGDYPLQVVNPHYLRRAHTIFDNNPWLREAWPNDVYVSRQDADERGVADGDPVLITSKHGKTLRTAHVTERLMPGVVGLMHGAWVEKDAADEVDRAGSDNILTGPIPTGQGISGWNSTVCDFEKWDGGPLKEDKYWEPRVVL</sequence>
<dbReference type="GO" id="GO:0030151">
    <property type="term" value="F:molybdenum ion binding"/>
    <property type="evidence" value="ECO:0007669"/>
    <property type="project" value="TreeGrafter"/>
</dbReference>
<comment type="cofactor">
    <cofactor evidence="1">
        <name>Mo-bis(molybdopterin guanine dinucleotide)</name>
        <dbReference type="ChEBI" id="CHEBI:60539"/>
    </cofactor>
</comment>
<dbReference type="RefSeq" id="WP_093071910.1">
    <property type="nucleotide sequence ID" value="NZ_FOGV01000003.1"/>
</dbReference>
<evidence type="ECO:0000256" key="8">
    <source>
        <dbReference type="ARBA" id="ARBA00023004"/>
    </source>
</evidence>
<dbReference type="GO" id="GO:0009061">
    <property type="term" value="P:anaerobic respiration"/>
    <property type="evidence" value="ECO:0007669"/>
    <property type="project" value="TreeGrafter"/>
</dbReference>
<dbReference type="Gene3D" id="3.40.228.10">
    <property type="entry name" value="Dimethylsulfoxide Reductase, domain 2"/>
    <property type="match status" value="1"/>
</dbReference>
<dbReference type="InterPro" id="IPR009010">
    <property type="entry name" value="Asp_de-COase-like_dom_sf"/>
</dbReference>
<feature type="region of interest" description="Disordered" evidence="10">
    <location>
        <begin position="83"/>
        <end position="105"/>
    </location>
</feature>
<reference evidence="13" key="1">
    <citation type="submission" date="2016-10" db="EMBL/GenBank/DDBJ databases">
        <authorList>
            <person name="de Groot N.N."/>
        </authorList>
    </citation>
    <scope>NUCLEOTIDE SEQUENCE [LARGE SCALE GENOMIC DNA]</scope>
    <source>
        <strain evidence="13">10nlg</strain>
    </source>
</reference>
<dbReference type="OrthoDB" id="9803192at2"/>
<evidence type="ECO:0000259" key="11">
    <source>
        <dbReference type="PROSITE" id="PS51669"/>
    </source>
</evidence>
<comment type="caution">
    <text evidence="12">The sequence shown here is derived from an EMBL/GenBank/DDBJ whole genome shotgun (WGS) entry which is preliminary data.</text>
</comment>
<dbReference type="GO" id="GO:0030288">
    <property type="term" value="C:outer membrane-bounded periplasmic space"/>
    <property type="evidence" value="ECO:0007669"/>
    <property type="project" value="TreeGrafter"/>
</dbReference>
<dbReference type="SMART" id="SM00926">
    <property type="entry name" value="Molybdop_Fe4S4"/>
    <property type="match status" value="1"/>
</dbReference>
<accession>A0A1H9QJ55</accession>
<dbReference type="GO" id="GO:0043546">
    <property type="term" value="F:molybdopterin cofactor binding"/>
    <property type="evidence" value="ECO:0007669"/>
    <property type="project" value="InterPro"/>
</dbReference>
<keyword evidence="5" id="KW-0479">Metal-binding</keyword>
<dbReference type="EMBL" id="FOGV01000003">
    <property type="protein sequence ID" value="SER60492.1"/>
    <property type="molecule type" value="Genomic_DNA"/>
</dbReference>
<dbReference type="Gene3D" id="2.20.25.90">
    <property type="entry name" value="ADC-like domains"/>
    <property type="match status" value="1"/>
</dbReference>
<dbReference type="InterPro" id="IPR006311">
    <property type="entry name" value="TAT_signal"/>
</dbReference>
<evidence type="ECO:0000256" key="1">
    <source>
        <dbReference type="ARBA" id="ARBA00001942"/>
    </source>
</evidence>
<name>A0A1H9QJ55_9BACI</name>
<dbReference type="InterPro" id="IPR006656">
    <property type="entry name" value="Mopterin_OxRdtase"/>
</dbReference>
<evidence type="ECO:0000313" key="12">
    <source>
        <dbReference type="EMBL" id="SER60492.1"/>
    </source>
</evidence>
<keyword evidence="13" id="KW-1185">Reference proteome</keyword>
<organism evidence="12 13">
    <name type="scientific">Salisediminibacterium halotolerans</name>
    <dbReference type="NCBI Taxonomy" id="517425"/>
    <lineage>
        <taxon>Bacteria</taxon>
        <taxon>Bacillati</taxon>
        <taxon>Bacillota</taxon>
        <taxon>Bacilli</taxon>
        <taxon>Bacillales</taxon>
        <taxon>Bacillaceae</taxon>
        <taxon>Salisediminibacterium</taxon>
    </lineage>
</organism>
<keyword evidence="6" id="KW-0732">Signal</keyword>
<dbReference type="STRING" id="1464123.SAMN05444126_10335"/>